<name>A0A6G1JKY3_9PLEO</name>
<organism evidence="3 4">
    <name type="scientific">Lentithecium fluviatile CBS 122367</name>
    <dbReference type="NCBI Taxonomy" id="1168545"/>
    <lineage>
        <taxon>Eukaryota</taxon>
        <taxon>Fungi</taxon>
        <taxon>Dikarya</taxon>
        <taxon>Ascomycota</taxon>
        <taxon>Pezizomycotina</taxon>
        <taxon>Dothideomycetes</taxon>
        <taxon>Pleosporomycetidae</taxon>
        <taxon>Pleosporales</taxon>
        <taxon>Massarineae</taxon>
        <taxon>Lentitheciaceae</taxon>
        <taxon>Lentithecium</taxon>
    </lineage>
</organism>
<keyword evidence="2" id="KW-1133">Transmembrane helix</keyword>
<keyword evidence="2" id="KW-0472">Membrane</keyword>
<gene>
    <name evidence="3" type="ORF">K458DRAFT_288850</name>
</gene>
<accession>A0A6G1JKY3</accession>
<proteinExistence type="predicted"/>
<dbReference type="AlphaFoldDB" id="A0A6G1JKY3"/>
<dbReference type="EMBL" id="MU005570">
    <property type="protein sequence ID" value="KAF2691088.1"/>
    <property type="molecule type" value="Genomic_DNA"/>
</dbReference>
<dbReference type="CDD" id="cd12087">
    <property type="entry name" value="TM_EGFR-like"/>
    <property type="match status" value="1"/>
</dbReference>
<feature type="transmembrane region" description="Helical" evidence="2">
    <location>
        <begin position="6"/>
        <end position="28"/>
    </location>
</feature>
<feature type="region of interest" description="Disordered" evidence="1">
    <location>
        <begin position="57"/>
        <end position="165"/>
    </location>
</feature>
<dbReference type="Proteomes" id="UP000799291">
    <property type="component" value="Unassembled WGS sequence"/>
</dbReference>
<keyword evidence="2" id="KW-0812">Transmembrane</keyword>
<evidence type="ECO:0000256" key="2">
    <source>
        <dbReference type="SAM" id="Phobius"/>
    </source>
</evidence>
<evidence type="ECO:0000313" key="4">
    <source>
        <dbReference type="Proteomes" id="UP000799291"/>
    </source>
</evidence>
<sequence>MQETRIWIILAVVLGCLVLALAVVFLLFCRRRSKKRVRGFGLRAVTPLDDAEFESWRRPSQYTQRPEKYGIRPTQPAAVRTTKPSPMLEKEINYEPPRTPSPHDIASAQSPSTPVRKPERVQRKSSVCSSLADRPPTPYSPASATSEFPRSSYGSRKSGVGSPRIHYPSMSEASAFNFNFNLDFDPHARDPARQSDDRPLNLSYGHGWHSDKV</sequence>
<feature type="region of interest" description="Disordered" evidence="1">
    <location>
        <begin position="183"/>
        <end position="213"/>
    </location>
</feature>
<dbReference type="OrthoDB" id="4120617at2759"/>
<protein>
    <submittedName>
        <fullName evidence="3">Uncharacterized protein</fullName>
    </submittedName>
</protein>
<keyword evidence="4" id="KW-1185">Reference proteome</keyword>
<dbReference type="PROSITE" id="PS51257">
    <property type="entry name" value="PROKAR_LIPOPROTEIN"/>
    <property type="match status" value="1"/>
</dbReference>
<evidence type="ECO:0000256" key="1">
    <source>
        <dbReference type="SAM" id="MobiDB-lite"/>
    </source>
</evidence>
<evidence type="ECO:0000313" key="3">
    <source>
        <dbReference type="EMBL" id="KAF2691088.1"/>
    </source>
</evidence>
<reference evidence="3" key="1">
    <citation type="journal article" date="2020" name="Stud. Mycol.">
        <title>101 Dothideomycetes genomes: a test case for predicting lifestyles and emergence of pathogens.</title>
        <authorList>
            <person name="Haridas S."/>
            <person name="Albert R."/>
            <person name="Binder M."/>
            <person name="Bloem J."/>
            <person name="Labutti K."/>
            <person name="Salamov A."/>
            <person name="Andreopoulos B."/>
            <person name="Baker S."/>
            <person name="Barry K."/>
            <person name="Bills G."/>
            <person name="Bluhm B."/>
            <person name="Cannon C."/>
            <person name="Castanera R."/>
            <person name="Culley D."/>
            <person name="Daum C."/>
            <person name="Ezra D."/>
            <person name="Gonzalez J."/>
            <person name="Henrissat B."/>
            <person name="Kuo A."/>
            <person name="Liang C."/>
            <person name="Lipzen A."/>
            <person name="Lutzoni F."/>
            <person name="Magnuson J."/>
            <person name="Mondo S."/>
            <person name="Nolan M."/>
            <person name="Ohm R."/>
            <person name="Pangilinan J."/>
            <person name="Park H.-J."/>
            <person name="Ramirez L."/>
            <person name="Alfaro M."/>
            <person name="Sun H."/>
            <person name="Tritt A."/>
            <person name="Yoshinaga Y."/>
            <person name="Zwiers L.-H."/>
            <person name="Turgeon B."/>
            <person name="Goodwin S."/>
            <person name="Spatafora J."/>
            <person name="Crous P."/>
            <person name="Grigoriev I."/>
        </authorList>
    </citation>
    <scope>NUCLEOTIDE SEQUENCE</scope>
    <source>
        <strain evidence="3">CBS 122367</strain>
    </source>
</reference>
<feature type="compositionally biased region" description="Basic and acidic residues" evidence="1">
    <location>
        <begin position="184"/>
        <end position="199"/>
    </location>
</feature>